<organism evidence="2 3">
    <name type="scientific">Angustibacter aerolatus</name>
    <dbReference type="NCBI Taxonomy" id="1162965"/>
    <lineage>
        <taxon>Bacteria</taxon>
        <taxon>Bacillati</taxon>
        <taxon>Actinomycetota</taxon>
        <taxon>Actinomycetes</taxon>
        <taxon>Kineosporiales</taxon>
        <taxon>Kineosporiaceae</taxon>
    </lineage>
</organism>
<protein>
    <recommendedName>
        <fullName evidence="1">DinB-like domain-containing protein</fullName>
    </recommendedName>
</protein>
<sequence>MLEARAGRQQVVRDVLADLTDRDLGRECLRTPAPGYPDGGRPVWECLSVLLEEEIEHRRYAVRDLAVLEARLTA</sequence>
<proteinExistence type="predicted"/>
<evidence type="ECO:0000313" key="3">
    <source>
        <dbReference type="Proteomes" id="UP001157017"/>
    </source>
</evidence>
<evidence type="ECO:0000313" key="2">
    <source>
        <dbReference type="EMBL" id="GMA86118.1"/>
    </source>
</evidence>
<dbReference type="InterPro" id="IPR024775">
    <property type="entry name" value="DinB-like"/>
</dbReference>
<dbReference type="Proteomes" id="UP001157017">
    <property type="component" value="Unassembled WGS sequence"/>
</dbReference>
<keyword evidence="3" id="KW-1185">Reference proteome</keyword>
<evidence type="ECO:0000259" key="1">
    <source>
        <dbReference type="Pfam" id="PF12867"/>
    </source>
</evidence>
<dbReference type="EMBL" id="BSUZ01000001">
    <property type="protein sequence ID" value="GMA86118.1"/>
    <property type="molecule type" value="Genomic_DNA"/>
</dbReference>
<accession>A0ABQ6JFA7</accession>
<name>A0ABQ6JFA7_9ACTN</name>
<reference evidence="3" key="1">
    <citation type="journal article" date="2019" name="Int. J. Syst. Evol. Microbiol.">
        <title>The Global Catalogue of Microorganisms (GCM) 10K type strain sequencing project: providing services to taxonomists for standard genome sequencing and annotation.</title>
        <authorList>
            <consortium name="The Broad Institute Genomics Platform"/>
            <consortium name="The Broad Institute Genome Sequencing Center for Infectious Disease"/>
            <person name="Wu L."/>
            <person name="Ma J."/>
        </authorList>
    </citation>
    <scope>NUCLEOTIDE SEQUENCE [LARGE SCALE GENOMIC DNA]</scope>
    <source>
        <strain evidence="3">NBRC 108730</strain>
    </source>
</reference>
<comment type="caution">
    <text evidence="2">The sequence shown here is derived from an EMBL/GenBank/DDBJ whole genome shotgun (WGS) entry which is preliminary data.</text>
</comment>
<dbReference type="Pfam" id="PF12867">
    <property type="entry name" value="DinB_2"/>
    <property type="match status" value="1"/>
</dbReference>
<gene>
    <name evidence="2" type="ORF">GCM10025868_13680</name>
</gene>
<feature type="domain" description="DinB-like" evidence="1">
    <location>
        <begin position="2"/>
        <end position="60"/>
    </location>
</feature>